<feature type="non-terminal residue" evidence="5">
    <location>
        <position position="87"/>
    </location>
</feature>
<dbReference type="Pfam" id="PF01504">
    <property type="entry name" value="PIP5K"/>
    <property type="match status" value="1"/>
</dbReference>
<protein>
    <submittedName>
        <fullName evidence="5">Phosphatidylinositol 4-phosphate 5-kinase type-1 alpha-like</fullName>
    </submittedName>
</protein>
<evidence type="ECO:0000313" key="5">
    <source>
        <dbReference type="RefSeq" id="XP_014679794.1"/>
    </source>
</evidence>
<evidence type="ECO:0000259" key="3">
    <source>
        <dbReference type="PROSITE" id="PS51455"/>
    </source>
</evidence>
<keyword evidence="1" id="KW-0808">Transferase</keyword>
<feature type="region of interest" description="Disordered" evidence="2">
    <location>
        <begin position="1"/>
        <end position="20"/>
    </location>
</feature>
<dbReference type="Proteomes" id="UP000695022">
    <property type="component" value="Unplaced"/>
</dbReference>
<dbReference type="InterPro" id="IPR002498">
    <property type="entry name" value="PInositol-4-P-4/5-kinase_core"/>
</dbReference>
<keyword evidence="1" id="KW-0547">Nucleotide-binding</keyword>
<dbReference type="InterPro" id="IPR023610">
    <property type="entry name" value="PInositol-4/5-P-5/4-kinase"/>
</dbReference>
<dbReference type="InterPro" id="IPR027483">
    <property type="entry name" value="PInositol-4-P-4/5-kinase_C_sf"/>
</dbReference>
<reference evidence="5" key="1">
    <citation type="submission" date="2025-08" db="UniProtKB">
        <authorList>
            <consortium name="RefSeq"/>
        </authorList>
    </citation>
    <scope>IDENTIFICATION</scope>
</reference>
<keyword evidence="1" id="KW-0418">Kinase</keyword>
<evidence type="ECO:0000256" key="2">
    <source>
        <dbReference type="SAM" id="MobiDB-lite"/>
    </source>
</evidence>
<evidence type="ECO:0000313" key="4">
    <source>
        <dbReference type="Proteomes" id="UP000695022"/>
    </source>
</evidence>
<dbReference type="PANTHER" id="PTHR23086:SF101">
    <property type="entry name" value="LP03320P-RELATED"/>
    <property type="match status" value="1"/>
</dbReference>
<dbReference type="RefSeq" id="XP_014679794.1">
    <property type="nucleotide sequence ID" value="XM_014824308.1"/>
</dbReference>
<dbReference type="PANTHER" id="PTHR23086">
    <property type="entry name" value="PHOSPHATIDYLINOSITOL-4-PHOSPHATE 5-KINASE"/>
    <property type="match status" value="1"/>
</dbReference>
<keyword evidence="4" id="KW-1185">Reference proteome</keyword>
<dbReference type="Gene3D" id="3.30.810.10">
    <property type="entry name" value="2-Layer Sandwich"/>
    <property type="match status" value="1"/>
</dbReference>
<accession>A0ABM1F5S3</accession>
<proteinExistence type="predicted"/>
<keyword evidence="1" id="KW-0067">ATP-binding</keyword>
<dbReference type="GeneID" id="106819707"/>
<evidence type="ECO:0000256" key="1">
    <source>
        <dbReference type="PROSITE-ProRule" id="PRU00781"/>
    </source>
</evidence>
<dbReference type="PROSITE" id="PS51455">
    <property type="entry name" value="PIPK"/>
    <property type="match status" value="1"/>
</dbReference>
<name>A0ABM1F5S3_PRICU</name>
<feature type="compositionally biased region" description="Acidic residues" evidence="2">
    <location>
        <begin position="1"/>
        <end position="12"/>
    </location>
</feature>
<gene>
    <name evidence="5" type="primary">LOC106819707</name>
</gene>
<organism evidence="4 5">
    <name type="scientific">Priapulus caudatus</name>
    <name type="common">Priapulid worm</name>
    <dbReference type="NCBI Taxonomy" id="37621"/>
    <lineage>
        <taxon>Eukaryota</taxon>
        <taxon>Metazoa</taxon>
        <taxon>Ecdysozoa</taxon>
        <taxon>Scalidophora</taxon>
        <taxon>Priapulida</taxon>
        <taxon>Priapulimorpha</taxon>
        <taxon>Priapulimorphida</taxon>
        <taxon>Priapulidae</taxon>
        <taxon>Priapulus</taxon>
    </lineage>
</organism>
<dbReference type="SUPFAM" id="SSF56104">
    <property type="entry name" value="SAICAR synthase-like"/>
    <property type="match status" value="1"/>
</dbReference>
<feature type="domain" description="PIPK" evidence="3">
    <location>
        <begin position="1"/>
        <end position="80"/>
    </location>
</feature>
<sequence length="87" mass="10076">MDPEPEDEEEESPSGGIPCKNAKGDRMLLFLGIIDILQRYKLTKKLEHTWKAMVHDGDTVSVHRPSFFSQRFQNFLTTTVFKRIQPP</sequence>